<gene>
    <name evidence="1" type="ORF">ACJDU8_16875</name>
</gene>
<dbReference type="InterPro" id="IPR018540">
    <property type="entry name" value="Spo0E-like"/>
</dbReference>
<keyword evidence="2" id="KW-1185">Reference proteome</keyword>
<proteinExistence type="predicted"/>
<dbReference type="Pfam" id="PF09388">
    <property type="entry name" value="SpoOE-like"/>
    <property type="match status" value="1"/>
</dbReference>
<accession>A0ABW8SME5</accession>
<organism evidence="1 2">
    <name type="scientific">Candidatus Clostridium eludens</name>
    <dbReference type="NCBI Taxonomy" id="3381663"/>
    <lineage>
        <taxon>Bacteria</taxon>
        <taxon>Bacillati</taxon>
        <taxon>Bacillota</taxon>
        <taxon>Clostridia</taxon>
        <taxon>Eubacteriales</taxon>
        <taxon>Clostridiaceae</taxon>
        <taxon>Clostridium</taxon>
    </lineage>
</organism>
<dbReference type="EMBL" id="JBJHZX010000027">
    <property type="protein sequence ID" value="MFL0197217.1"/>
    <property type="molecule type" value="Genomic_DNA"/>
</dbReference>
<reference evidence="1 2" key="1">
    <citation type="submission" date="2024-11" db="EMBL/GenBank/DDBJ databases">
        <authorList>
            <person name="Heng Y.C."/>
            <person name="Lim A.C.H."/>
            <person name="Lee J.K.Y."/>
            <person name="Kittelmann S."/>
        </authorList>
    </citation>
    <scope>NUCLEOTIDE SEQUENCE [LARGE SCALE GENOMIC DNA]</scope>
    <source>
        <strain evidence="1 2">WILCCON 0269</strain>
    </source>
</reference>
<name>A0ABW8SME5_9CLOT</name>
<comment type="caution">
    <text evidence="1">The sequence shown here is derived from an EMBL/GenBank/DDBJ whole genome shotgun (WGS) entry which is preliminary data.</text>
</comment>
<evidence type="ECO:0000313" key="1">
    <source>
        <dbReference type="EMBL" id="MFL0197217.1"/>
    </source>
</evidence>
<dbReference type="InterPro" id="IPR037208">
    <property type="entry name" value="Spo0E-like_sf"/>
</dbReference>
<evidence type="ECO:0000313" key="2">
    <source>
        <dbReference type="Proteomes" id="UP001623660"/>
    </source>
</evidence>
<protein>
    <submittedName>
        <fullName evidence="1">Spo0E family sporulation regulatory protein-aspartic acid phosphatase</fullName>
    </submittedName>
</protein>
<dbReference type="SUPFAM" id="SSF140500">
    <property type="entry name" value="BAS1536-like"/>
    <property type="match status" value="1"/>
</dbReference>
<dbReference type="RefSeq" id="WP_406793322.1">
    <property type="nucleotide sequence ID" value="NZ_JBJHZX010000027.1"/>
</dbReference>
<dbReference type="Proteomes" id="UP001623660">
    <property type="component" value="Unassembled WGS sequence"/>
</dbReference>
<sequence>MGKRLDDKKALCKEIETVRELLHKKIEENTGGEEIQQVSETLDKLIVAYFTKVK</sequence>